<dbReference type="Gene3D" id="3.30.1330.60">
    <property type="entry name" value="OmpA-like domain"/>
    <property type="match status" value="1"/>
</dbReference>
<comment type="caution">
    <text evidence="8">The sequence shown here is derived from an EMBL/GenBank/DDBJ whole genome shotgun (WGS) entry which is preliminary data.</text>
</comment>
<evidence type="ECO:0000313" key="8">
    <source>
        <dbReference type="EMBL" id="MXO63170.1"/>
    </source>
</evidence>
<evidence type="ECO:0000259" key="7">
    <source>
        <dbReference type="PROSITE" id="PS51123"/>
    </source>
</evidence>
<feature type="chain" id="PRO_5032711493" evidence="6">
    <location>
        <begin position="21"/>
        <end position="200"/>
    </location>
</feature>
<dbReference type="InterPro" id="IPR006664">
    <property type="entry name" value="OMP_bac"/>
</dbReference>
<keyword evidence="2 4" id="KW-0472">Membrane</keyword>
<dbReference type="InterPro" id="IPR006665">
    <property type="entry name" value="OmpA-like"/>
</dbReference>
<dbReference type="Pfam" id="PF00691">
    <property type="entry name" value="OmpA"/>
    <property type="match status" value="1"/>
</dbReference>
<feature type="signal peptide" evidence="6">
    <location>
        <begin position="1"/>
        <end position="20"/>
    </location>
</feature>
<name>A0A844YF61_9SPHN</name>
<evidence type="ECO:0000256" key="3">
    <source>
        <dbReference type="ARBA" id="ARBA00023237"/>
    </source>
</evidence>
<feature type="domain" description="OmpA-like" evidence="7">
    <location>
        <begin position="50"/>
        <end position="173"/>
    </location>
</feature>
<protein>
    <submittedName>
        <fullName evidence="8">OmpA family protein</fullName>
    </submittedName>
</protein>
<evidence type="ECO:0000256" key="5">
    <source>
        <dbReference type="SAM" id="MobiDB-lite"/>
    </source>
</evidence>
<dbReference type="PANTHER" id="PTHR30329:SF21">
    <property type="entry name" value="LIPOPROTEIN YIAD-RELATED"/>
    <property type="match status" value="1"/>
</dbReference>
<keyword evidence="9" id="KW-1185">Reference proteome</keyword>
<dbReference type="AlphaFoldDB" id="A0A844YF61"/>
<organism evidence="8 9">
    <name type="scientific">Qipengyuania oceanensis</name>
    <dbReference type="NCBI Taxonomy" id="1463597"/>
    <lineage>
        <taxon>Bacteria</taxon>
        <taxon>Pseudomonadati</taxon>
        <taxon>Pseudomonadota</taxon>
        <taxon>Alphaproteobacteria</taxon>
        <taxon>Sphingomonadales</taxon>
        <taxon>Erythrobacteraceae</taxon>
        <taxon>Qipengyuania</taxon>
    </lineage>
</organism>
<evidence type="ECO:0000256" key="1">
    <source>
        <dbReference type="ARBA" id="ARBA00004442"/>
    </source>
</evidence>
<comment type="subcellular location">
    <subcellularLocation>
        <location evidence="1">Cell outer membrane</location>
    </subcellularLocation>
</comment>
<feature type="compositionally biased region" description="Basic and acidic residues" evidence="5">
    <location>
        <begin position="42"/>
        <end position="51"/>
    </location>
</feature>
<dbReference type="SUPFAM" id="SSF103088">
    <property type="entry name" value="OmpA-like"/>
    <property type="match status" value="1"/>
</dbReference>
<dbReference type="PROSITE" id="PS51257">
    <property type="entry name" value="PROKAR_LIPOPROTEIN"/>
    <property type="match status" value="1"/>
</dbReference>
<dbReference type="InterPro" id="IPR050330">
    <property type="entry name" value="Bact_OuterMem_StrucFunc"/>
</dbReference>
<reference evidence="8 9" key="1">
    <citation type="submission" date="2019-12" db="EMBL/GenBank/DDBJ databases">
        <title>Genomic-based taxomic classification of the family Erythrobacteraceae.</title>
        <authorList>
            <person name="Xu L."/>
        </authorList>
    </citation>
    <scope>NUCLEOTIDE SEQUENCE [LARGE SCALE GENOMIC DNA]</scope>
    <source>
        <strain evidence="8 9">MCCC 1A09965</strain>
    </source>
</reference>
<gene>
    <name evidence="8" type="ORF">GRI48_09120</name>
</gene>
<feature type="compositionally biased region" description="Basic and acidic residues" evidence="5">
    <location>
        <begin position="184"/>
        <end position="194"/>
    </location>
</feature>
<dbReference type="PANTHER" id="PTHR30329">
    <property type="entry name" value="STATOR ELEMENT OF FLAGELLAR MOTOR COMPLEX"/>
    <property type="match status" value="1"/>
</dbReference>
<keyword evidence="3" id="KW-0998">Cell outer membrane</keyword>
<proteinExistence type="predicted"/>
<dbReference type="OrthoDB" id="9814546at2"/>
<accession>A0A844YF61</accession>
<dbReference type="EMBL" id="WTYN01000001">
    <property type="protein sequence ID" value="MXO63170.1"/>
    <property type="molecule type" value="Genomic_DNA"/>
</dbReference>
<feature type="region of interest" description="Disordered" evidence="5">
    <location>
        <begin position="22"/>
        <end position="51"/>
    </location>
</feature>
<dbReference type="Proteomes" id="UP000445582">
    <property type="component" value="Unassembled WGS sequence"/>
</dbReference>
<dbReference type="PROSITE" id="PS51123">
    <property type="entry name" value="OMPA_2"/>
    <property type="match status" value="1"/>
</dbReference>
<dbReference type="InterPro" id="IPR036737">
    <property type="entry name" value="OmpA-like_sf"/>
</dbReference>
<keyword evidence="6" id="KW-0732">Signal</keyword>
<dbReference type="PRINTS" id="PR01021">
    <property type="entry name" value="OMPADOMAIN"/>
</dbReference>
<evidence type="ECO:0000256" key="6">
    <source>
        <dbReference type="SAM" id="SignalP"/>
    </source>
</evidence>
<evidence type="ECO:0000256" key="4">
    <source>
        <dbReference type="PROSITE-ProRule" id="PRU00473"/>
    </source>
</evidence>
<dbReference type="CDD" id="cd07185">
    <property type="entry name" value="OmpA_C-like"/>
    <property type="match status" value="1"/>
</dbReference>
<evidence type="ECO:0000256" key="2">
    <source>
        <dbReference type="ARBA" id="ARBA00023136"/>
    </source>
</evidence>
<dbReference type="GO" id="GO:0009279">
    <property type="term" value="C:cell outer membrane"/>
    <property type="evidence" value="ECO:0007669"/>
    <property type="project" value="UniProtKB-SubCell"/>
</dbReference>
<sequence length="200" mass="21257">MRTLATITLATLAVGLAACGDSEPAPMPTATTPGEPVSILRPDVEQPEKPEEKLEPLQMRIGFPDGEGELGEAARADLATLLASPQYRAGGKIVLRGHTDSEGNDQANLDASEARAEVVRDWLVDNGAKAERFTIIPLGEQRPIAPNAHLDGSPDEQGRALNRRVDITIELPKKAERSQVPAGVREDEAAEARDAATAAE</sequence>
<dbReference type="RefSeq" id="WP_160674365.1">
    <property type="nucleotide sequence ID" value="NZ_WTYN01000001.1"/>
</dbReference>
<evidence type="ECO:0000313" key="9">
    <source>
        <dbReference type="Proteomes" id="UP000445582"/>
    </source>
</evidence>
<feature type="region of interest" description="Disordered" evidence="5">
    <location>
        <begin position="172"/>
        <end position="200"/>
    </location>
</feature>